<proteinExistence type="predicted"/>
<organism evidence="1 2">
    <name type="scientific">Desulfocicer vacuolatum DSM 3385</name>
    <dbReference type="NCBI Taxonomy" id="1121400"/>
    <lineage>
        <taxon>Bacteria</taxon>
        <taxon>Pseudomonadati</taxon>
        <taxon>Thermodesulfobacteriota</taxon>
        <taxon>Desulfobacteria</taxon>
        <taxon>Desulfobacterales</taxon>
        <taxon>Desulfobacteraceae</taxon>
        <taxon>Desulfocicer</taxon>
    </lineage>
</organism>
<accession>A0A1W2BNZ8</accession>
<evidence type="ECO:0000313" key="2">
    <source>
        <dbReference type="Proteomes" id="UP000192418"/>
    </source>
</evidence>
<dbReference type="Proteomes" id="UP000192418">
    <property type="component" value="Unassembled WGS sequence"/>
</dbReference>
<dbReference type="RefSeq" id="WP_170923778.1">
    <property type="nucleotide sequence ID" value="NZ_FWXY01000009.1"/>
</dbReference>
<evidence type="ECO:0000313" key="1">
    <source>
        <dbReference type="EMBL" id="SMC74576.1"/>
    </source>
</evidence>
<dbReference type="AlphaFoldDB" id="A0A1W2BNZ8"/>
<protein>
    <submittedName>
        <fullName evidence="1">Uncharacterized protein</fullName>
    </submittedName>
</protein>
<sequence>MARPIAPTPRLDARSSDRFLESVTKNLGKKSRPISTPNIDATIKSIMAHAIKKKKRAS</sequence>
<dbReference type="STRING" id="1121400.SAMN02746065_10914"/>
<keyword evidence="2" id="KW-1185">Reference proteome</keyword>
<dbReference type="EMBL" id="FWXY01000009">
    <property type="protein sequence ID" value="SMC74576.1"/>
    <property type="molecule type" value="Genomic_DNA"/>
</dbReference>
<name>A0A1W2BNZ8_9BACT</name>
<reference evidence="1 2" key="1">
    <citation type="submission" date="2017-04" db="EMBL/GenBank/DDBJ databases">
        <authorList>
            <person name="Afonso C.L."/>
            <person name="Miller P.J."/>
            <person name="Scott M.A."/>
            <person name="Spackman E."/>
            <person name="Goraichik I."/>
            <person name="Dimitrov K.M."/>
            <person name="Suarez D.L."/>
            <person name="Swayne D.E."/>
        </authorList>
    </citation>
    <scope>NUCLEOTIDE SEQUENCE [LARGE SCALE GENOMIC DNA]</scope>
    <source>
        <strain evidence="1 2">DSM 3385</strain>
    </source>
</reference>
<gene>
    <name evidence="1" type="ORF">SAMN02746065_10914</name>
</gene>